<gene>
    <name evidence="6" type="ORF">L798_12664</name>
</gene>
<keyword evidence="4" id="KW-1133">Transmembrane helix</keyword>
<dbReference type="AlphaFoldDB" id="A0A067QTB1"/>
<comment type="similarity">
    <text evidence="1">Belongs to the type-B carboxylesterase/lipase family.</text>
</comment>
<keyword evidence="7" id="KW-1185">Reference proteome</keyword>
<dbReference type="Proteomes" id="UP000027135">
    <property type="component" value="Unassembled WGS sequence"/>
</dbReference>
<sequence>MAPRCEVSQLLHFIACVIKAVSFASTVSIFIILVASGVSAGIIYDFADGRTPTREIKIKQGKLVGLRLETTFNRDLKPVDVFLGVPYAAAPTGSQRLMPPGSPPHWMGVKMAHEFGPVCPQNVPDPNSRKMSESRAMYLRRLVPFLHNQSEDCLFLNIYAPAQNRGEYRNPDPGFYISRVLLPEDSHLQTQILHSSPTLSDKRSYFGPLRDASKVTRAMPDLLSYLF</sequence>
<keyword evidence="3" id="KW-0325">Glycoprotein</keyword>
<evidence type="ECO:0000256" key="1">
    <source>
        <dbReference type="ARBA" id="ARBA00005964"/>
    </source>
</evidence>
<evidence type="ECO:0000256" key="3">
    <source>
        <dbReference type="ARBA" id="ARBA00023180"/>
    </source>
</evidence>
<evidence type="ECO:0000259" key="5">
    <source>
        <dbReference type="Pfam" id="PF00135"/>
    </source>
</evidence>
<keyword evidence="4" id="KW-0812">Transmembrane</keyword>
<dbReference type="PROSITE" id="PS00941">
    <property type="entry name" value="CARBOXYLESTERASE_B_2"/>
    <property type="match status" value="1"/>
</dbReference>
<feature type="transmembrane region" description="Helical" evidence="4">
    <location>
        <begin position="20"/>
        <end position="44"/>
    </location>
</feature>
<dbReference type="PANTHER" id="PTHR43903">
    <property type="entry name" value="NEUROLIGIN"/>
    <property type="match status" value="1"/>
</dbReference>
<dbReference type="InParanoid" id="A0A067QTB1"/>
<evidence type="ECO:0000256" key="4">
    <source>
        <dbReference type="SAM" id="Phobius"/>
    </source>
</evidence>
<dbReference type="eggNOG" id="KOG1516">
    <property type="taxonomic scope" value="Eukaryota"/>
</dbReference>
<dbReference type="Gene3D" id="3.40.50.1820">
    <property type="entry name" value="alpha/beta hydrolase"/>
    <property type="match status" value="1"/>
</dbReference>
<organism evidence="6 7">
    <name type="scientific">Zootermopsis nevadensis</name>
    <name type="common">Dampwood termite</name>
    <dbReference type="NCBI Taxonomy" id="136037"/>
    <lineage>
        <taxon>Eukaryota</taxon>
        <taxon>Metazoa</taxon>
        <taxon>Ecdysozoa</taxon>
        <taxon>Arthropoda</taxon>
        <taxon>Hexapoda</taxon>
        <taxon>Insecta</taxon>
        <taxon>Pterygota</taxon>
        <taxon>Neoptera</taxon>
        <taxon>Polyneoptera</taxon>
        <taxon>Dictyoptera</taxon>
        <taxon>Blattodea</taxon>
        <taxon>Blattoidea</taxon>
        <taxon>Termitoidae</taxon>
        <taxon>Termopsidae</taxon>
        <taxon>Zootermopsis</taxon>
    </lineage>
</organism>
<evidence type="ECO:0000313" key="7">
    <source>
        <dbReference type="Proteomes" id="UP000027135"/>
    </source>
</evidence>
<dbReference type="InterPro" id="IPR019819">
    <property type="entry name" value="Carboxylesterase_B_CS"/>
</dbReference>
<dbReference type="EMBL" id="KK852957">
    <property type="protein sequence ID" value="KDR13245.1"/>
    <property type="molecule type" value="Genomic_DNA"/>
</dbReference>
<dbReference type="SUPFAM" id="SSF53474">
    <property type="entry name" value="alpha/beta-Hydrolases"/>
    <property type="match status" value="1"/>
</dbReference>
<proteinExistence type="inferred from homology"/>
<evidence type="ECO:0000313" key="6">
    <source>
        <dbReference type="EMBL" id="KDR13245.1"/>
    </source>
</evidence>
<protein>
    <submittedName>
        <fullName evidence="6">Neuroligin-1</fullName>
    </submittedName>
</protein>
<dbReference type="InterPro" id="IPR002018">
    <property type="entry name" value="CarbesteraseB"/>
</dbReference>
<evidence type="ECO:0000256" key="2">
    <source>
        <dbReference type="ARBA" id="ARBA00022729"/>
    </source>
</evidence>
<keyword evidence="4" id="KW-0472">Membrane</keyword>
<dbReference type="InterPro" id="IPR051093">
    <property type="entry name" value="Neuroligin/BSAL"/>
</dbReference>
<reference evidence="6 7" key="1">
    <citation type="journal article" date="2014" name="Nat. Commun.">
        <title>Molecular traces of alternative social organization in a termite genome.</title>
        <authorList>
            <person name="Terrapon N."/>
            <person name="Li C."/>
            <person name="Robertson H.M."/>
            <person name="Ji L."/>
            <person name="Meng X."/>
            <person name="Booth W."/>
            <person name="Chen Z."/>
            <person name="Childers C.P."/>
            <person name="Glastad K.M."/>
            <person name="Gokhale K."/>
            <person name="Gowin J."/>
            <person name="Gronenberg W."/>
            <person name="Hermansen R.A."/>
            <person name="Hu H."/>
            <person name="Hunt B.G."/>
            <person name="Huylmans A.K."/>
            <person name="Khalil S.M."/>
            <person name="Mitchell R.D."/>
            <person name="Munoz-Torres M.C."/>
            <person name="Mustard J.A."/>
            <person name="Pan H."/>
            <person name="Reese J.T."/>
            <person name="Scharf M.E."/>
            <person name="Sun F."/>
            <person name="Vogel H."/>
            <person name="Xiao J."/>
            <person name="Yang W."/>
            <person name="Yang Z."/>
            <person name="Yang Z."/>
            <person name="Zhou J."/>
            <person name="Zhu J."/>
            <person name="Brent C.S."/>
            <person name="Elsik C.G."/>
            <person name="Goodisman M.A."/>
            <person name="Liberles D.A."/>
            <person name="Roe R.M."/>
            <person name="Vargo E.L."/>
            <person name="Vilcinskas A."/>
            <person name="Wang J."/>
            <person name="Bornberg-Bauer E."/>
            <person name="Korb J."/>
            <person name="Zhang G."/>
            <person name="Liebig J."/>
        </authorList>
    </citation>
    <scope>NUCLEOTIDE SEQUENCE [LARGE SCALE GENOMIC DNA]</scope>
    <source>
        <tissue evidence="6">Whole organism</tissue>
    </source>
</reference>
<keyword evidence="2" id="KW-0732">Signal</keyword>
<feature type="domain" description="Carboxylesterase type B" evidence="5">
    <location>
        <begin position="54"/>
        <end position="164"/>
    </location>
</feature>
<dbReference type="Pfam" id="PF00135">
    <property type="entry name" value="COesterase"/>
    <property type="match status" value="1"/>
</dbReference>
<accession>A0A067QTB1</accession>
<dbReference type="InterPro" id="IPR029058">
    <property type="entry name" value="AB_hydrolase_fold"/>
</dbReference>
<name>A0A067QTB1_ZOONE</name>